<evidence type="ECO:0000256" key="1">
    <source>
        <dbReference type="SAM" id="Phobius"/>
    </source>
</evidence>
<evidence type="ECO:0000313" key="3">
    <source>
        <dbReference type="EMBL" id="GAA2502744.1"/>
    </source>
</evidence>
<reference evidence="3 4" key="1">
    <citation type="journal article" date="2019" name="Int. J. Syst. Evol. Microbiol.">
        <title>The Global Catalogue of Microorganisms (GCM) 10K type strain sequencing project: providing services to taxonomists for standard genome sequencing and annotation.</title>
        <authorList>
            <consortium name="The Broad Institute Genomics Platform"/>
            <consortium name="The Broad Institute Genome Sequencing Center for Infectious Disease"/>
            <person name="Wu L."/>
            <person name="Ma J."/>
        </authorList>
    </citation>
    <scope>NUCLEOTIDE SEQUENCE [LARGE SCALE GENOMIC DNA]</scope>
    <source>
        <strain evidence="3 4">JCM 16259</strain>
    </source>
</reference>
<evidence type="ECO:0008006" key="5">
    <source>
        <dbReference type="Google" id="ProtNLM"/>
    </source>
</evidence>
<organism evidence="3 4">
    <name type="scientific">Terrabacter carboxydivorans</name>
    <dbReference type="NCBI Taxonomy" id="619730"/>
    <lineage>
        <taxon>Bacteria</taxon>
        <taxon>Bacillati</taxon>
        <taxon>Actinomycetota</taxon>
        <taxon>Actinomycetes</taxon>
        <taxon>Micrococcales</taxon>
        <taxon>Intrasporangiaceae</taxon>
        <taxon>Terrabacter</taxon>
    </lineage>
</organism>
<evidence type="ECO:0000256" key="2">
    <source>
        <dbReference type="SAM" id="SignalP"/>
    </source>
</evidence>
<dbReference type="EMBL" id="BAAARE010000040">
    <property type="protein sequence ID" value="GAA2502744.1"/>
    <property type="molecule type" value="Genomic_DNA"/>
</dbReference>
<dbReference type="Proteomes" id="UP001500730">
    <property type="component" value="Unassembled WGS sequence"/>
</dbReference>
<keyword evidence="1" id="KW-0812">Transmembrane</keyword>
<proteinExistence type="predicted"/>
<keyword evidence="1" id="KW-0472">Membrane</keyword>
<comment type="caution">
    <text evidence="3">The sequence shown here is derived from an EMBL/GenBank/DDBJ whole genome shotgun (WGS) entry which is preliminary data.</text>
</comment>
<gene>
    <name evidence="3" type="ORF">GCM10009858_46090</name>
</gene>
<keyword evidence="2" id="KW-0732">Signal</keyword>
<dbReference type="RefSeq" id="WP_344257450.1">
    <property type="nucleotide sequence ID" value="NZ_BAAARE010000040.1"/>
</dbReference>
<feature type="signal peptide" evidence="2">
    <location>
        <begin position="1"/>
        <end position="41"/>
    </location>
</feature>
<feature type="transmembrane region" description="Helical" evidence="1">
    <location>
        <begin position="249"/>
        <end position="269"/>
    </location>
</feature>
<keyword evidence="1" id="KW-1133">Transmembrane helix</keyword>
<name>A0ABN3MII4_9MICO</name>
<keyword evidence="4" id="KW-1185">Reference proteome</keyword>
<accession>A0ABN3MII4</accession>
<feature type="chain" id="PRO_5045901083" description="CHRD domain-containing protein" evidence="2">
    <location>
        <begin position="42"/>
        <end position="276"/>
    </location>
</feature>
<protein>
    <recommendedName>
        <fullName evidence="5">CHRD domain-containing protein</fullName>
    </recommendedName>
</protein>
<sequence length="276" mass="27300">MRTTATRTKTTRTSTRGTTRIVGASFAAAAALALSVAPAFAADGSVTANLKPVAGNGVNGSGTAMVNVQGNTITVTMAANGLLPDSPHAAHIHFGATARHECPTLGDDKNGDGHLNTTEGGPAYGGIVVSLTKTGDTSPKSALAVDRFSTAPGGRIAYQRGSIQVSSDVAQAIASGQSVVVIHGVDYNKDGKYSGATKSELNPALPTEATDPALCGALRVAPAGGMHTGGGLASDTLKNASFNTGPNEALLIVGGGALLAAAGTGALAARRARSRG</sequence>
<evidence type="ECO:0000313" key="4">
    <source>
        <dbReference type="Proteomes" id="UP001500730"/>
    </source>
</evidence>